<sequence>MAPKAPVGMSVPHQPAPHDLRPTPLWSAPSGAATPVRGQTAPHKGAQILLLGDGSRWNRGTSRAGGRDGGSG</sequence>
<evidence type="ECO:0000256" key="1">
    <source>
        <dbReference type="SAM" id="MobiDB-lite"/>
    </source>
</evidence>
<gene>
    <name evidence="2" type="ORF">GCM10025881_26040</name>
</gene>
<feature type="region of interest" description="Disordered" evidence="1">
    <location>
        <begin position="53"/>
        <end position="72"/>
    </location>
</feature>
<accession>A0ABQ6K854</accession>
<protein>
    <submittedName>
        <fullName evidence="2">Uncharacterized protein</fullName>
    </submittedName>
</protein>
<reference evidence="3" key="1">
    <citation type="journal article" date="2019" name="Int. J. Syst. Evol. Microbiol.">
        <title>The Global Catalogue of Microorganisms (GCM) 10K type strain sequencing project: providing services to taxonomists for standard genome sequencing and annotation.</title>
        <authorList>
            <consortium name="The Broad Institute Genomics Platform"/>
            <consortium name="The Broad Institute Genome Sequencing Center for Infectious Disease"/>
            <person name="Wu L."/>
            <person name="Ma J."/>
        </authorList>
    </citation>
    <scope>NUCLEOTIDE SEQUENCE [LARGE SCALE GENOMIC DNA]</scope>
    <source>
        <strain evidence="3">NBRC 108894</strain>
    </source>
</reference>
<proteinExistence type="predicted"/>
<feature type="region of interest" description="Disordered" evidence="1">
    <location>
        <begin position="1"/>
        <end position="42"/>
    </location>
</feature>
<keyword evidence="3" id="KW-1185">Reference proteome</keyword>
<name>A0ABQ6K854_9MICO</name>
<comment type="caution">
    <text evidence="2">The sequence shown here is derived from an EMBL/GenBank/DDBJ whole genome shotgun (WGS) entry which is preliminary data.</text>
</comment>
<dbReference type="Proteomes" id="UP001157034">
    <property type="component" value="Unassembled WGS sequence"/>
</dbReference>
<organism evidence="2 3">
    <name type="scientific">Pseudolysinimonas kribbensis</name>
    <dbReference type="NCBI Taxonomy" id="433641"/>
    <lineage>
        <taxon>Bacteria</taxon>
        <taxon>Bacillati</taxon>
        <taxon>Actinomycetota</taxon>
        <taxon>Actinomycetes</taxon>
        <taxon>Micrococcales</taxon>
        <taxon>Microbacteriaceae</taxon>
        <taxon>Pseudolysinimonas</taxon>
    </lineage>
</organism>
<dbReference type="EMBL" id="BSVB01000001">
    <property type="protein sequence ID" value="GMA95780.1"/>
    <property type="molecule type" value="Genomic_DNA"/>
</dbReference>
<evidence type="ECO:0000313" key="3">
    <source>
        <dbReference type="Proteomes" id="UP001157034"/>
    </source>
</evidence>
<evidence type="ECO:0000313" key="2">
    <source>
        <dbReference type="EMBL" id="GMA95780.1"/>
    </source>
</evidence>